<dbReference type="SUPFAM" id="SSF47413">
    <property type="entry name" value="lambda repressor-like DNA-binding domains"/>
    <property type="match status" value="1"/>
</dbReference>
<dbReference type="PATRIC" id="fig|1298593.3.peg.1274"/>
<evidence type="ECO:0000313" key="1">
    <source>
        <dbReference type="EMBL" id="CCU71754.1"/>
    </source>
</evidence>
<proteinExistence type="predicted"/>
<dbReference type="RefSeq" id="WP_015486489.1">
    <property type="nucleotide sequence ID" value="NC_020888.1"/>
</dbReference>
<dbReference type="GO" id="GO:0003677">
    <property type="term" value="F:DNA binding"/>
    <property type="evidence" value="ECO:0007669"/>
    <property type="project" value="InterPro"/>
</dbReference>
<reference evidence="1 2" key="1">
    <citation type="journal article" date="2013" name="Genome Announc.">
        <title>Genome Sequence of Thalassolituus oleivorans MIL-1 (DSM 14913T).</title>
        <authorList>
            <person name="Golyshin P.N."/>
            <person name="Werner J."/>
            <person name="Chernikova T.N."/>
            <person name="Tran H."/>
            <person name="Ferrer M."/>
            <person name="Yakimov M.M."/>
            <person name="Teeling H."/>
            <person name="Golyshina O.V."/>
        </authorList>
    </citation>
    <scope>NUCLEOTIDE SEQUENCE [LARGE SCALE GENOMIC DNA]</scope>
    <source>
        <strain evidence="1 2">MIL-1</strain>
    </source>
</reference>
<dbReference type="AlphaFoldDB" id="M5E2D8"/>
<sequence length="95" mass="10624">MAKRNQHLGSSFDELLEETGELAEVNTVSIKRVIAWEITQKMATERLSKTKMAELMHTSRSALDRLLDPENTSVTLNTLDNAARAIGKTLRIELA</sequence>
<dbReference type="HOGENOM" id="CLU_153953_1_0_6"/>
<organism evidence="1 2">
    <name type="scientific">Thalassolituus oleivorans MIL-1</name>
    <dbReference type="NCBI Taxonomy" id="1298593"/>
    <lineage>
        <taxon>Bacteria</taxon>
        <taxon>Pseudomonadati</taxon>
        <taxon>Pseudomonadota</taxon>
        <taxon>Gammaproteobacteria</taxon>
        <taxon>Oceanospirillales</taxon>
        <taxon>Oceanospirillaceae</taxon>
        <taxon>Thalassolituus</taxon>
    </lineage>
</organism>
<keyword evidence="2" id="KW-1185">Reference proteome</keyword>
<name>M5E2D8_9GAMM</name>
<dbReference type="InterPro" id="IPR010982">
    <property type="entry name" value="Lambda_DNA-bd_dom_sf"/>
</dbReference>
<dbReference type="KEGG" id="tol:TOL_1329"/>
<accession>M5E2D8</accession>
<gene>
    <name evidence="1" type="ORF">TOL_1329</name>
</gene>
<dbReference type="Gene3D" id="1.10.260.40">
    <property type="entry name" value="lambda repressor-like DNA-binding domains"/>
    <property type="match status" value="1"/>
</dbReference>
<dbReference type="GeneID" id="79176231"/>
<protein>
    <submittedName>
        <fullName evidence="1">Uncharacterized protein</fullName>
    </submittedName>
</protein>
<evidence type="ECO:0000313" key="2">
    <source>
        <dbReference type="Proteomes" id="UP000011866"/>
    </source>
</evidence>
<dbReference type="Proteomes" id="UP000011866">
    <property type="component" value="Chromosome"/>
</dbReference>
<dbReference type="eggNOG" id="COG3093">
    <property type="taxonomic scope" value="Bacteria"/>
</dbReference>
<dbReference type="EMBL" id="HF680312">
    <property type="protein sequence ID" value="CCU71754.1"/>
    <property type="molecule type" value="Genomic_DNA"/>
</dbReference>